<dbReference type="InterPro" id="IPR008920">
    <property type="entry name" value="TF_FadR/GntR_C"/>
</dbReference>
<dbReference type="InterPro" id="IPR000524">
    <property type="entry name" value="Tscrpt_reg_HTH_GntR"/>
</dbReference>
<dbReference type="RefSeq" id="WP_089346159.1">
    <property type="nucleotide sequence ID" value="NZ_CP067131.1"/>
</dbReference>
<dbReference type="InterPro" id="IPR011711">
    <property type="entry name" value="GntR_C"/>
</dbReference>
<dbReference type="Pfam" id="PF07729">
    <property type="entry name" value="FCD"/>
    <property type="match status" value="1"/>
</dbReference>
<feature type="domain" description="HTH gntR-type" evidence="4">
    <location>
        <begin position="3"/>
        <end position="70"/>
    </location>
</feature>
<dbReference type="GO" id="GO:0003700">
    <property type="term" value="F:DNA-binding transcription factor activity"/>
    <property type="evidence" value="ECO:0007669"/>
    <property type="project" value="InterPro"/>
</dbReference>
<dbReference type="GO" id="GO:0003677">
    <property type="term" value="F:DNA binding"/>
    <property type="evidence" value="ECO:0007669"/>
    <property type="project" value="UniProtKB-KW"/>
</dbReference>
<dbReference type="InterPro" id="IPR036390">
    <property type="entry name" value="WH_DNA-bd_sf"/>
</dbReference>
<dbReference type="Gene3D" id="1.10.10.10">
    <property type="entry name" value="Winged helix-like DNA-binding domain superfamily/Winged helix DNA-binding domain"/>
    <property type="match status" value="1"/>
</dbReference>
<accession>A0A239Q2P6</accession>
<dbReference type="SUPFAM" id="SSF48008">
    <property type="entry name" value="GntR ligand-binding domain-like"/>
    <property type="match status" value="1"/>
</dbReference>
<reference evidence="5 6" key="1">
    <citation type="submission" date="2017-07" db="EMBL/GenBank/DDBJ databases">
        <authorList>
            <person name="Sun Z.S."/>
            <person name="Albrecht U."/>
            <person name="Echele G."/>
            <person name="Lee C.C."/>
        </authorList>
    </citation>
    <scope>NUCLEOTIDE SEQUENCE [LARGE SCALE GENOMIC DNA]</scope>
    <source>
        <strain evidence="5 6">DSM 14827</strain>
    </source>
</reference>
<dbReference type="AlphaFoldDB" id="A0A239Q2P6"/>
<dbReference type="PANTHER" id="PTHR43537">
    <property type="entry name" value="TRANSCRIPTIONAL REGULATOR, GNTR FAMILY"/>
    <property type="match status" value="1"/>
</dbReference>
<evidence type="ECO:0000256" key="1">
    <source>
        <dbReference type="ARBA" id="ARBA00023015"/>
    </source>
</evidence>
<keyword evidence="6" id="KW-1185">Reference proteome</keyword>
<evidence type="ECO:0000313" key="6">
    <source>
        <dbReference type="Proteomes" id="UP000198307"/>
    </source>
</evidence>
<name>A0A239Q2P6_9RHOB</name>
<sequence length="211" mass="23965">MPSSAADPIYDEVRALILSGEIKPGSPLRQDELAKRFGVSKIPVREALRRLQVENLVTFEKNKGASVRQYSEKEILQLLDIRVALESRALELAIPNMIDSDFRDMRKLLADYAQRTEVEEWSAMNARFHHMLYEPCGNPPLLAMINDLQDRLGQYLRLLVSTASGLERPMREHDVILEACEQQDVQGAVQALRQHIEASQKEVAAFLRRGA</sequence>
<evidence type="ECO:0000256" key="3">
    <source>
        <dbReference type="ARBA" id="ARBA00023163"/>
    </source>
</evidence>
<dbReference type="SUPFAM" id="SSF46785">
    <property type="entry name" value="Winged helix' DNA-binding domain"/>
    <property type="match status" value="1"/>
</dbReference>
<dbReference type="InterPro" id="IPR036388">
    <property type="entry name" value="WH-like_DNA-bd_sf"/>
</dbReference>
<dbReference type="CDD" id="cd07377">
    <property type="entry name" value="WHTH_GntR"/>
    <property type="match status" value="1"/>
</dbReference>
<gene>
    <name evidence="5" type="ORF">SAMN05444959_1347</name>
</gene>
<keyword evidence="2" id="KW-0238">DNA-binding</keyword>
<dbReference type="PROSITE" id="PS50949">
    <property type="entry name" value="HTH_GNTR"/>
    <property type="match status" value="1"/>
</dbReference>
<dbReference type="Gene3D" id="1.20.120.530">
    <property type="entry name" value="GntR ligand-binding domain-like"/>
    <property type="match status" value="1"/>
</dbReference>
<dbReference type="Proteomes" id="UP000198307">
    <property type="component" value="Unassembled WGS sequence"/>
</dbReference>
<evidence type="ECO:0000256" key="2">
    <source>
        <dbReference type="ARBA" id="ARBA00023125"/>
    </source>
</evidence>
<dbReference type="SMART" id="SM00345">
    <property type="entry name" value="HTH_GNTR"/>
    <property type="match status" value="1"/>
</dbReference>
<dbReference type="OrthoDB" id="5504063at2"/>
<dbReference type="EMBL" id="FZQB01000034">
    <property type="protein sequence ID" value="SNT76879.1"/>
    <property type="molecule type" value="Genomic_DNA"/>
</dbReference>
<protein>
    <submittedName>
        <fullName evidence="5">Transcriptional regulator, GntR family</fullName>
    </submittedName>
</protein>
<dbReference type="Pfam" id="PF00392">
    <property type="entry name" value="GntR"/>
    <property type="match status" value="1"/>
</dbReference>
<organism evidence="5 6">
    <name type="scientific">Paracoccus seriniphilus</name>
    <dbReference type="NCBI Taxonomy" id="184748"/>
    <lineage>
        <taxon>Bacteria</taxon>
        <taxon>Pseudomonadati</taxon>
        <taxon>Pseudomonadota</taxon>
        <taxon>Alphaproteobacteria</taxon>
        <taxon>Rhodobacterales</taxon>
        <taxon>Paracoccaceae</taxon>
        <taxon>Paracoccus</taxon>
    </lineage>
</organism>
<proteinExistence type="predicted"/>
<evidence type="ECO:0000313" key="5">
    <source>
        <dbReference type="EMBL" id="SNT76879.1"/>
    </source>
</evidence>
<keyword evidence="3" id="KW-0804">Transcription</keyword>
<dbReference type="SMART" id="SM00895">
    <property type="entry name" value="FCD"/>
    <property type="match status" value="1"/>
</dbReference>
<keyword evidence="1" id="KW-0805">Transcription regulation</keyword>
<dbReference type="PANTHER" id="PTHR43537:SF41">
    <property type="entry name" value="TRANSCRIPTIONAL REGULATORY PROTEIN"/>
    <property type="match status" value="1"/>
</dbReference>
<evidence type="ECO:0000259" key="4">
    <source>
        <dbReference type="PROSITE" id="PS50949"/>
    </source>
</evidence>